<reference evidence="3 4" key="1">
    <citation type="submission" date="2023-07" db="EMBL/GenBank/DDBJ databases">
        <title>Functional and genomic diversity of the sorghum phyllosphere microbiome.</title>
        <authorList>
            <person name="Shade A."/>
        </authorList>
    </citation>
    <scope>NUCLEOTIDE SEQUENCE [LARGE SCALE GENOMIC DNA]</scope>
    <source>
        <strain evidence="3 4">SORGH_AS_1207</strain>
    </source>
</reference>
<dbReference type="Proteomes" id="UP001226691">
    <property type="component" value="Unassembled WGS sequence"/>
</dbReference>
<organism evidence="3 4">
    <name type="scientific">Microbacterium trichothecenolyticum</name>
    <name type="common">Aureobacterium trichothecenolyticum</name>
    <dbReference type="NCBI Taxonomy" id="69370"/>
    <lineage>
        <taxon>Bacteria</taxon>
        <taxon>Bacillati</taxon>
        <taxon>Actinomycetota</taxon>
        <taxon>Actinomycetes</taxon>
        <taxon>Micrococcales</taxon>
        <taxon>Microbacteriaceae</taxon>
        <taxon>Microbacterium</taxon>
    </lineage>
</organism>
<sequence length="313" mass="34768">MRGACDRAPAERADEGADQPGAYAEGSAWFDGPMQFRPLTEDDVLSSPPWWHDRRLAPDRWRDDETRSAVAVDRGEIVAAGAIWLSRVHDGRFWVDIVVHPEMRRRGIGTAVLRHLATLRSRDVPFAARGYVDDEALLFADARGAVTTQIVPPARVDLSARTFLRSHAQVQPLAGIERSRVEAANAAMYRWTHETWSPVRVGFEAALNEDLWDVLDVEASAAAVDDQGRISAVALTYRDSDPPLIVAETTRRHQAAGERLVEGCIRRALAILAHRGVTTVDFDGHVSDPHFLPALARLQPTGRWFRLVEIPTP</sequence>
<name>A0ABU0TR65_MICTR</name>
<proteinExistence type="predicted"/>
<comment type="caution">
    <text evidence="3">The sequence shown here is derived from an EMBL/GenBank/DDBJ whole genome shotgun (WGS) entry which is preliminary data.</text>
</comment>
<dbReference type="InterPro" id="IPR000182">
    <property type="entry name" value="GNAT_dom"/>
</dbReference>
<keyword evidence="4" id="KW-1185">Reference proteome</keyword>
<evidence type="ECO:0000313" key="3">
    <source>
        <dbReference type="EMBL" id="MDQ1122155.1"/>
    </source>
</evidence>
<dbReference type="SUPFAM" id="SSF55729">
    <property type="entry name" value="Acyl-CoA N-acyltransferases (Nat)"/>
    <property type="match status" value="1"/>
</dbReference>
<feature type="domain" description="N-acetyltransferase" evidence="2">
    <location>
        <begin position="34"/>
        <end position="210"/>
    </location>
</feature>
<evidence type="ECO:0000259" key="2">
    <source>
        <dbReference type="PROSITE" id="PS51186"/>
    </source>
</evidence>
<dbReference type="Pfam" id="PF00583">
    <property type="entry name" value="Acetyltransf_1"/>
    <property type="match status" value="1"/>
</dbReference>
<dbReference type="InterPro" id="IPR016181">
    <property type="entry name" value="Acyl_CoA_acyltransferase"/>
</dbReference>
<gene>
    <name evidence="3" type="ORF">QE412_000728</name>
</gene>
<dbReference type="EMBL" id="JAUTBF010000001">
    <property type="protein sequence ID" value="MDQ1122155.1"/>
    <property type="molecule type" value="Genomic_DNA"/>
</dbReference>
<dbReference type="Gene3D" id="3.40.630.30">
    <property type="match status" value="1"/>
</dbReference>
<evidence type="ECO:0000256" key="1">
    <source>
        <dbReference type="SAM" id="MobiDB-lite"/>
    </source>
</evidence>
<protein>
    <submittedName>
        <fullName evidence="3">GNAT superfamily N-acetyltransferase</fullName>
    </submittedName>
</protein>
<feature type="region of interest" description="Disordered" evidence="1">
    <location>
        <begin position="1"/>
        <end position="24"/>
    </location>
</feature>
<dbReference type="PROSITE" id="PS51186">
    <property type="entry name" value="GNAT"/>
    <property type="match status" value="1"/>
</dbReference>
<feature type="compositionally biased region" description="Basic and acidic residues" evidence="1">
    <location>
        <begin position="1"/>
        <end position="15"/>
    </location>
</feature>
<accession>A0ABU0TR65</accession>
<evidence type="ECO:0000313" key="4">
    <source>
        <dbReference type="Proteomes" id="UP001226691"/>
    </source>
</evidence>
<dbReference type="CDD" id="cd04301">
    <property type="entry name" value="NAT_SF"/>
    <property type="match status" value="1"/>
</dbReference>